<organism evidence="1 2">
    <name type="scientific">Pseudomonas hunanensis</name>
    <dbReference type="NCBI Taxonomy" id="1247546"/>
    <lineage>
        <taxon>Bacteria</taxon>
        <taxon>Pseudomonadati</taxon>
        <taxon>Pseudomonadota</taxon>
        <taxon>Gammaproteobacteria</taxon>
        <taxon>Pseudomonadales</taxon>
        <taxon>Pseudomonadaceae</taxon>
        <taxon>Pseudomonas</taxon>
    </lineage>
</organism>
<gene>
    <name evidence="1" type="ORF">J2W83_004227</name>
</gene>
<name>A0ACC6K845_9PSED</name>
<keyword evidence="2" id="KW-1185">Reference proteome</keyword>
<dbReference type="EMBL" id="JAVDTH010000031">
    <property type="protein sequence ID" value="MDR6714591.1"/>
    <property type="molecule type" value="Genomic_DNA"/>
</dbReference>
<evidence type="ECO:0000313" key="1">
    <source>
        <dbReference type="EMBL" id="MDR6714591.1"/>
    </source>
</evidence>
<dbReference type="Proteomes" id="UP001259587">
    <property type="component" value="Unassembled WGS sequence"/>
</dbReference>
<proteinExistence type="predicted"/>
<sequence>MSDYVLVVVSAALVNHLILSPGPRSRAQVHLLGASCALLMLTGMIGAKLLVERVLHPLQLHDLQLFALLPLLASLAWWLPSLLARLHPEASIEALRPALLGNVTVLGLMLQVANEPGSWSSTLAGGLCAGVALWLALAWLDDLQQRSEHADIPHALRGLPIVLIGAGVMAMAFCGFNGLFTQ</sequence>
<accession>A0ACC6K845</accession>
<protein>
    <submittedName>
        <fullName evidence="1">Electron transport complex protein RnfA</fullName>
    </submittedName>
</protein>
<reference evidence="1" key="1">
    <citation type="submission" date="2023-07" db="EMBL/GenBank/DDBJ databases">
        <title>Sorghum-associated microbial communities from plants grown in Nebraska, USA.</title>
        <authorList>
            <person name="Schachtman D."/>
        </authorList>
    </citation>
    <scope>NUCLEOTIDE SEQUENCE</scope>
    <source>
        <strain evidence="1">BE56</strain>
    </source>
</reference>
<comment type="caution">
    <text evidence="1">The sequence shown here is derived from an EMBL/GenBank/DDBJ whole genome shotgun (WGS) entry which is preliminary data.</text>
</comment>
<evidence type="ECO:0000313" key="2">
    <source>
        <dbReference type="Proteomes" id="UP001259587"/>
    </source>
</evidence>